<dbReference type="AlphaFoldDB" id="A0A2U2B3C1"/>
<proteinExistence type="predicted"/>
<dbReference type="EMBL" id="QEWP01000033">
    <property type="protein sequence ID" value="PWD97559.1"/>
    <property type="molecule type" value="Genomic_DNA"/>
</dbReference>
<gene>
    <name evidence="1" type="ORF">DDZ16_20140</name>
</gene>
<dbReference type="Gene3D" id="2.40.128.220">
    <property type="match status" value="1"/>
</dbReference>
<dbReference type="Proteomes" id="UP000244956">
    <property type="component" value="Unassembled WGS sequence"/>
</dbReference>
<evidence type="ECO:0000313" key="1">
    <source>
        <dbReference type="EMBL" id="PWD97559.1"/>
    </source>
</evidence>
<dbReference type="InterPro" id="IPR024404">
    <property type="entry name" value="Lipid-bd_put"/>
</dbReference>
<keyword evidence="2" id="KW-1185">Reference proteome</keyword>
<dbReference type="OrthoDB" id="851990at2"/>
<evidence type="ECO:0000313" key="2">
    <source>
        <dbReference type="Proteomes" id="UP000244956"/>
    </source>
</evidence>
<accession>A0A2U2B3C1</accession>
<name>A0A2U2B3C1_9BACT</name>
<organism evidence="1 2">
    <name type="scientific">Marinilabilia rubra</name>
    <dbReference type="NCBI Taxonomy" id="2162893"/>
    <lineage>
        <taxon>Bacteria</taxon>
        <taxon>Pseudomonadati</taxon>
        <taxon>Bacteroidota</taxon>
        <taxon>Bacteroidia</taxon>
        <taxon>Marinilabiliales</taxon>
        <taxon>Marinilabiliaceae</taxon>
        <taxon>Marinilabilia</taxon>
    </lineage>
</organism>
<dbReference type="InterPro" id="IPR038668">
    <property type="entry name" value="Lipid-bd_sf"/>
</dbReference>
<comment type="caution">
    <text evidence="1">The sequence shown here is derived from an EMBL/GenBank/DDBJ whole genome shotgun (WGS) entry which is preliminary data.</text>
</comment>
<sequence>MKNVFIILSSVILSVCFTACEEELEIWDSATYEYSGRWHFKAMGENGQILKEYGNHTIQTYNSANDVSDELWIYDVNNVFAAKEDSEGERTGNIGGIKIKSQLEGDYSNFHSVDNSEEGAGLNASGYPVPGVAPGEADEDVPAEDDVNVIPYYFNKGTVLEGRILEGAGTSKSGSPVDSIYLRLKLFAGEIVYNSVYDAENESYVWDSGEFSYYAQPDSIVIISGTRYTGFEEDEY</sequence>
<protein>
    <submittedName>
        <fullName evidence="1">Uncharacterized protein</fullName>
    </submittedName>
</protein>
<dbReference type="Pfam" id="PF12888">
    <property type="entry name" value="Lipid_bd"/>
    <property type="match status" value="1"/>
</dbReference>
<dbReference type="RefSeq" id="WP_109266280.1">
    <property type="nucleotide sequence ID" value="NZ_QEWP01000033.1"/>
</dbReference>
<reference evidence="1 2" key="1">
    <citation type="submission" date="2018-05" db="EMBL/GenBank/DDBJ databases">
        <title>Marinilabilia rubrum sp. nov., isolated from saltern sediment.</title>
        <authorList>
            <person name="Zhang R."/>
        </authorList>
    </citation>
    <scope>NUCLEOTIDE SEQUENCE [LARGE SCALE GENOMIC DNA]</scope>
    <source>
        <strain evidence="1 2">WTE16</strain>
    </source>
</reference>